<dbReference type="STRING" id="1104324.P186_2442"/>
<dbReference type="KEGG" id="pyr:P186_2442"/>
<name>G7VCM3_9CREN</name>
<dbReference type="BioCyc" id="PSP1104324:GJSN-2388-MONOMER"/>
<evidence type="ECO:0000313" key="1">
    <source>
        <dbReference type="EMBL" id="AET33828.1"/>
    </source>
</evidence>
<gene>
    <name evidence="1" type="ORF">P186_2442</name>
</gene>
<protein>
    <submittedName>
        <fullName evidence="1">Uncharacterized protein</fullName>
    </submittedName>
</protein>
<dbReference type="HOGENOM" id="CLU_153001_0_0_2"/>
<accession>G7VCM3</accession>
<proteinExistence type="predicted"/>
<dbReference type="eggNOG" id="arCOG03746">
    <property type="taxonomic scope" value="Archaea"/>
</dbReference>
<keyword evidence="2" id="KW-1185">Reference proteome</keyword>
<dbReference type="Proteomes" id="UP000005867">
    <property type="component" value="Chromosome"/>
</dbReference>
<reference evidence="1 2" key="1">
    <citation type="journal article" date="2012" name="J. Bacteriol.">
        <title>Complete genome sequence of strain 1860, a crenarchaeon of the genus pyrobaculum able to grow with various electron acceptors.</title>
        <authorList>
            <person name="Mardanov A.V."/>
            <person name="Gumerov V.M."/>
            <person name="Slobodkina G.B."/>
            <person name="Beletsky A.V."/>
            <person name="Bonch-Osmolovskaya E.A."/>
            <person name="Ravin N.V."/>
            <person name="Skryabin K.G."/>
        </authorList>
    </citation>
    <scope>NUCLEOTIDE SEQUENCE [LARGE SCALE GENOMIC DNA]</scope>
    <source>
        <strain evidence="1 2">1860</strain>
    </source>
</reference>
<dbReference type="AlphaFoldDB" id="G7VCM3"/>
<evidence type="ECO:0000313" key="2">
    <source>
        <dbReference type="Proteomes" id="UP000005867"/>
    </source>
</evidence>
<dbReference type="EMBL" id="CP003098">
    <property type="protein sequence ID" value="AET33828.1"/>
    <property type="molecule type" value="Genomic_DNA"/>
</dbReference>
<sequence length="139" mass="15508">MNTGILQVKGYHIEVELFSEVKFLPGSSFMNHRFNLSDFKTVLKTVYMGMRKIVGEARGSCVSFTPRKVLEFGGVDTTAPVALTLVKHILEKLVEAGYMQRDDSRARIRYVLCKNSPLWQRLRGGDAEALALIEAAAGE</sequence>
<organism evidence="1 2">
    <name type="scientific">Pyrobaculum ferrireducens</name>
    <dbReference type="NCBI Taxonomy" id="1104324"/>
    <lineage>
        <taxon>Archaea</taxon>
        <taxon>Thermoproteota</taxon>
        <taxon>Thermoprotei</taxon>
        <taxon>Thermoproteales</taxon>
        <taxon>Thermoproteaceae</taxon>
        <taxon>Pyrobaculum</taxon>
    </lineage>
</organism>